<dbReference type="SUPFAM" id="SSF50814">
    <property type="entry name" value="Lipocalins"/>
    <property type="match status" value="1"/>
</dbReference>
<evidence type="ECO:0000256" key="1">
    <source>
        <dbReference type="ARBA" id="ARBA00004613"/>
    </source>
</evidence>
<proteinExistence type="predicted"/>
<accession>A0A3P8UCT7</accession>
<keyword evidence="4" id="KW-0325">Glycoprotein</keyword>
<keyword evidence="3" id="KW-0732">Signal</keyword>
<sequence length="215" mass="24422">MASLIDFHLVQRYVQLAEYMFIEPSLLSFVLAVVHSAPLDCKNLLRPSDQVDLPHLEGRWVLIAGSVSDPAHLEKFKSRDSAIITFANHSDASKVSFTRIFSFGDSCQYMKSNITLQGSGFTFEQFNVTVTVLQTSCQDCAVMRFDDQSKKPVRFYLFSRKRDVEQKDLEEFKAQTECLKMSEPSIMDPTKELCPEEISVDKNAQTEEKTDGQQA</sequence>
<evidence type="ECO:0000256" key="2">
    <source>
        <dbReference type="ARBA" id="ARBA00022525"/>
    </source>
</evidence>
<dbReference type="OMA" id="AQTECLK"/>
<organism evidence="5 6">
    <name type="scientific">Amphiprion percula</name>
    <name type="common">Orange clownfish</name>
    <name type="synonym">Lutjanus percula</name>
    <dbReference type="NCBI Taxonomy" id="161767"/>
    <lineage>
        <taxon>Eukaryota</taxon>
        <taxon>Metazoa</taxon>
        <taxon>Chordata</taxon>
        <taxon>Craniata</taxon>
        <taxon>Vertebrata</taxon>
        <taxon>Euteleostomi</taxon>
        <taxon>Actinopterygii</taxon>
        <taxon>Neopterygii</taxon>
        <taxon>Teleostei</taxon>
        <taxon>Neoteleostei</taxon>
        <taxon>Acanthomorphata</taxon>
        <taxon>Ovalentaria</taxon>
        <taxon>Pomacentridae</taxon>
        <taxon>Amphiprion</taxon>
    </lineage>
</organism>
<dbReference type="Pfam" id="PF11032">
    <property type="entry name" value="ApoM"/>
    <property type="match status" value="1"/>
</dbReference>
<evidence type="ECO:0000313" key="6">
    <source>
        <dbReference type="Proteomes" id="UP000265080"/>
    </source>
</evidence>
<dbReference type="AlphaFoldDB" id="A0A3P8UCT7"/>
<protein>
    <submittedName>
        <fullName evidence="5">Uncharacterized protein</fullName>
    </submittedName>
</protein>
<dbReference type="Gene3D" id="2.40.128.20">
    <property type="match status" value="1"/>
</dbReference>
<comment type="subcellular location">
    <subcellularLocation>
        <location evidence="1">Secreted</location>
    </subcellularLocation>
</comment>
<dbReference type="Proteomes" id="UP000265080">
    <property type="component" value="Chromosome 3"/>
</dbReference>
<dbReference type="PANTHER" id="PTHR11967:SF2">
    <property type="entry name" value="ALPHA-1-ACID GLYCOPROTEIN 1"/>
    <property type="match status" value="1"/>
</dbReference>
<name>A0A3P8UCT7_AMPPE</name>
<evidence type="ECO:0000256" key="3">
    <source>
        <dbReference type="ARBA" id="ARBA00022729"/>
    </source>
</evidence>
<dbReference type="InterPro" id="IPR012674">
    <property type="entry name" value="Calycin"/>
</dbReference>
<evidence type="ECO:0000313" key="5">
    <source>
        <dbReference type="Ensembl" id="ENSAPEP00000033102.1"/>
    </source>
</evidence>
<dbReference type="PANTHER" id="PTHR11967">
    <property type="entry name" value="ALPHA-1-ACID GLYCOPROTEIN"/>
    <property type="match status" value="1"/>
</dbReference>
<reference evidence="5" key="2">
    <citation type="submission" date="2025-08" db="UniProtKB">
        <authorList>
            <consortium name="Ensembl"/>
        </authorList>
    </citation>
    <scope>IDENTIFICATION</scope>
</reference>
<dbReference type="InterPro" id="IPR022734">
    <property type="entry name" value="ApoM"/>
</dbReference>
<keyword evidence="6" id="KW-1185">Reference proteome</keyword>
<reference evidence="5" key="3">
    <citation type="submission" date="2025-09" db="UniProtKB">
        <authorList>
            <consortium name="Ensembl"/>
        </authorList>
    </citation>
    <scope>IDENTIFICATION</scope>
</reference>
<reference evidence="5 6" key="1">
    <citation type="submission" date="2018-03" db="EMBL/GenBank/DDBJ databases">
        <title>Finding Nemo's genes: A chromosome-scale reference assembly of the genome of the orange clownfish Amphiprion percula.</title>
        <authorList>
            <person name="Lehmann R."/>
        </authorList>
    </citation>
    <scope>NUCLEOTIDE SEQUENCE</scope>
</reference>
<dbReference type="GeneTree" id="ENSGT00940000166223"/>
<evidence type="ECO:0000256" key="4">
    <source>
        <dbReference type="ARBA" id="ARBA00023180"/>
    </source>
</evidence>
<dbReference type="Ensembl" id="ENSAPET00000033971.1">
    <property type="protein sequence ID" value="ENSAPEP00000033102.1"/>
    <property type="gene ID" value="ENSAPEG00000023513.1"/>
</dbReference>
<dbReference type="GO" id="GO:0005576">
    <property type="term" value="C:extracellular region"/>
    <property type="evidence" value="ECO:0007669"/>
    <property type="project" value="UniProtKB-SubCell"/>
</dbReference>
<keyword evidence="2" id="KW-0964">Secreted</keyword>